<dbReference type="Pfam" id="PF13589">
    <property type="entry name" value="HATPase_c_3"/>
    <property type="match status" value="1"/>
</dbReference>
<keyword evidence="7" id="KW-0325">Glycoprotein</keyword>
<feature type="binding site" evidence="9">
    <location>
        <position position="156"/>
    </location>
    <ligand>
        <name>ATP</name>
        <dbReference type="ChEBI" id="CHEBI:30616"/>
    </ligand>
</feature>
<dbReference type="SMART" id="SM00387">
    <property type="entry name" value="HATPase_c"/>
    <property type="match status" value="1"/>
</dbReference>
<dbReference type="EMBL" id="RCHS01003951">
    <property type="protein sequence ID" value="RMX38721.1"/>
    <property type="molecule type" value="Genomic_DNA"/>
</dbReference>
<keyword evidence="8" id="KW-0143">Chaperone</keyword>
<evidence type="ECO:0000256" key="8">
    <source>
        <dbReference type="ARBA" id="ARBA00023186"/>
    </source>
</evidence>
<dbReference type="Gene3D" id="3.30.565.10">
    <property type="entry name" value="Histidine kinase-like ATPase, C-terminal domain"/>
    <property type="match status" value="1"/>
</dbReference>
<dbReference type="GO" id="GO:0005524">
    <property type="term" value="F:ATP binding"/>
    <property type="evidence" value="ECO:0007669"/>
    <property type="project" value="UniProtKB-KW"/>
</dbReference>
<evidence type="ECO:0000256" key="10">
    <source>
        <dbReference type="SAM" id="MobiDB-lite"/>
    </source>
</evidence>
<feature type="compositionally biased region" description="Basic and acidic residues" evidence="10">
    <location>
        <begin position="870"/>
        <end position="883"/>
    </location>
</feature>
<feature type="compositionally biased region" description="Basic and acidic residues" evidence="10">
    <location>
        <begin position="318"/>
        <end position="346"/>
    </location>
</feature>
<dbReference type="NCBIfam" id="NF003555">
    <property type="entry name" value="PRK05218.1"/>
    <property type="match status" value="1"/>
</dbReference>
<dbReference type="Gene3D" id="3.40.50.11260">
    <property type="match status" value="1"/>
</dbReference>
<evidence type="ECO:0000256" key="3">
    <source>
        <dbReference type="ARBA" id="ARBA00022729"/>
    </source>
</evidence>
<keyword evidence="6 9" id="KW-0067">ATP-binding</keyword>
<evidence type="ECO:0000256" key="5">
    <source>
        <dbReference type="ARBA" id="ARBA00022824"/>
    </source>
</evidence>
<dbReference type="FunFam" id="1.20.120.790:FF:000003">
    <property type="entry name" value="Heat shock protein 90"/>
    <property type="match status" value="1"/>
</dbReference>
<dbReference type="PANTHER" id="PTHR11528">
    <property type="entry name" value="HEAT SHOCK PROTEIN 90 FAMILY MEMBER"/>
    <property type="match status" value="1"/>
</dbReference>
<evidence type="ECO:0000256" key="2">
    <source>
        <dbReference type="ARBA" id="ARBA00008239"/>
    </source>
</evidence>
<accession>A0A3M6TBK7</accession>
<feature type="binding site" evidence="9">
    <location>
        <position position="114"/>
    </location>
    <ligand>
        <name>ATP</name>
        <dbReference type="ChEBI" id="CHEBI:30616"/>
    </ligand>
</feature>
<proteinExistence type="inferred from homology"/>
<evidence type="ECO:0000313" key="14">
    <source>
        <dbReference type="Proteomes" id="UP000275408"/>
    </source>
</evidence>
<dbReference type="InterPro" id="IPR020568">
    <property type="entry name" value="Ribosomal_Su5_D2-typ_SF"/>
</dbReference>
<evidence type="ECO:0000256" key="11">
    <source>
        <dbReference type="SAM" id="SignalP"/>
    </source>
</evidence>
<feature type="binding site" evidence="9">
    <location>
        <position position="161"/>
    </location>
    <ligand>
        <name>ATP</name>
        <dbReference type="ChEBI" id="CHEBI:30616"/>
    </ligand>
</feature>
<dbReference type="FunFam" id="3.30.565.10:FF:000005">
    <property type="entry name" value="Heat shock protein 90"/>
    <property type="match status" value="1"/>
</dbReference>
<feature type="binding site" evidence="9">
    <location>
        <position position="110"/>
    </location>
    <ligand>
        <name>ATP</name>
        <dbReference type="ChEBI" id="CHEBI:30616"/>
    </ligand>
</feature>
<evidence type="ECO:0000256" key="6">
    <source>
        <dbReference type="ARBA" id="ARBA00022840"/>
    </source>
</evidence>
<feature type="compositionally biased region" description="Acidic residues" evidence="10">
    <location>
        <begin position="347"/>
        <end position="359"/>
    </location>
</feature>
<dbReference type="GO" id="GO:0140662">
    <property type="term" value="F:ATP-dependent protein folding chaperone"/>
    <property type="evidence" value="ECO:0007669"/>
    <property type="project" value="InterPro"/>
</dbReference>
<evidence type="ECO:0000313" key="13">
    <source>
        <dbReference type="EMBL" id="RMX38721.1"/>
    </source>
</evidence>
<feature type="binding site" evidence="9">
    <location>
        <position position="175"/>
    </location>
    <ligand>
        <name>ATP</name>
        <dbReference type="ChEBI" id="CHEBI:30616"/>
    </ligand>
</feature>
<dbReference type="GO" id="GO:0005788">
    <property type="term" value="C:endoplasmic reticulum lumen"/>
    <property type="evidence" value="ECO:0007669"/>
    <property type="project" value="UniProtKB-SubCell"/>
</dbReference>
<dbReference type="Proteomes" id="UP000275408">
    <property type="component" value="Unassembled WGS sequence"/>
</dbReference>
<keyword evidence="5" id="KW-0256">Endoplasmic reticulum</keyword>
<dbReference type="InterPro" id="IPR020575">
    <property type="entry name" value="Hsp90_N"/>
</dbReference>
<feature type="domain" description="Histidine kinase/HSP90-like ATPase" evidence="12">
    <location>
        <begin position="103"/>
        <end position="261"/>
    </location>
</feature>
<feature type="binding site" evidence="9">
    <location>
        <position position="251"/>
    </location>
    <ligand>
        <name>ATP</name>
        <dbReference type="ChEBI" id="CHEBI:30616"/>
    </ligand>
</feature>
<feature type="compositionally biased region" description="Basic and acidic residues" evidence="10">
    <location>
        <begin position="41"/>
        <end position="56"/>
    </location>
</feature>
<feature type="chain" id="PRO_5017995539" description="Histidine kinase/HSP90-like ATPase domain-containing protein" evidence="11">
    <location>
        <begin position="23"/>
        <end position="883"/>
    </location>
</feature>
<feature type="compositionally biased region" description="Acidic residues" evidence="10">
    <location>
        <begin position="810"/>
        <end position="855"/>
    </location>
</feature>
<dbReference type="PROSITE" id="PS00298">
    <property type="entry name" value="HSP90"/>
    <property type="match status" value="1"/>
</dbReference>
<keyword evidence="4 9" id="KW-0547">Nucleotide-binding</keyword>
<comment type="caution">
    <text evidence="13">The sequence shown here is derived from an EMBL/GenBank/DDBJ whole genome shotgun (WGS) entry which is preliminary data.</text>
</comment>
<feature type="binding site" evidence="9">
    <location>
        <begin position="200"/>
        <end position="205"/>
    </location>
    <ligand>
        <name>ATP</name>
        <dbReference type="ChEBI" id="CHEBI:30616"/>
    </ligand>
</feature>
<evidence type="ECO:0000256" key="4">
    <source>
        <dbReference type="ARBA" id="ARBA00022741"/>
    </source>
</evidence>
<feature type="binding site" evidence="9">
    <location>
        <position position="169"/>
    </location>
    <ligand>
        <name>ATP</name>
        <dbReference type="ChEBI" id="CHEBI:30616"/>
    </ligand>
</feature>
<sequence>MGRKSYLLGLLGLLLISSFCLAEEEKTEEPTETEPPTVDEDVGKSRDGSKTDDEAVQREEEAIKLDGLNVAQMKELREKAEKHTFQAEVSRMMKLIINSLYRNKEIFLRELISNSSDALDKIRFLSLTDKSALAATEELSIKIKADKENNILHVTDTGIGMTKDDLVKNLGTIAKSGTSEFFQKMSDAQSSDQASDLIGQFGVGFYSTFLVADRVIVTSKHNDDKQYIWESDAASFSITEDPRGDTLKRGTTVRTNIPIMSNVVFFSLHLKEEARDFLEPDTIKDLVKKYSQFINFNIYLWTSKTEEVEEPVEEEAAEDKKADEAAEDKKDEEKEEEKKDEDKEKEDKDDDAEVEEESEEKEKKPKTKKVEKTTWDWELINTNKPIWSRKPKDVKDEEYNEFYKSFTKDHDEPLAKTHFVAEGEVTFRSILYVPKSAPNNLFSEYGKKMDQIKLYVRRVFITDNFEDMMPKYLSFIRGVVDSDDLPLNVSRENLQQHKLLKVIKKKLVRKALDMIKKIPKEEYMDKFWKEFSTRYIIFLHYYFFLFFIKLGVMEDHSNRTRLAKLLRFFSSNSEKDMTSLADYLERMKEKQDAIYFMAGTSRKEVESSPFVERLLKKGYEVLYLIEPVDEYCIQSLPEFEGKKFQNVAKEGLKIGEESEKQKKKLEALESTYEPLLKWLKEDALKDLIEKAAVSQRLDESPCALVASSYGWSGNMERIMRSQAYAKREDPSNEYYANQKRTLEVNPRHPLVKELLKRVETDKEDKTAKDLARVLFETATLRSGYMVKDSQDFAGRIERMLRLSMGVDLEAMVEPEEEEAEEKEEEDKDAEEVDAEGDKDEEKTEEESAASEETTSEGETKTEEKEDEVEGESKEAPAEAKDEL</sequence>
<protein>
    <recommendedName>
        <fullName evidence="12">Histidine kinase/HSP90-like ATPase domain-containing protein</fullName>
    </recommendedName>
</protein>
<feature type="region of interest" description="Disordered" evidence="10">
    <location>
        <begin position="310"/>
        <end position="367"/>
    </location>
</feature>
<evidence type="ECO:0000256" key="7">
    <source>
        <dbReference type="ARBA" id="ARBA00023180"/>
    </source>
</evidence>
<dbReference type="STRING" id="46731.A0A3M6TBK7"/>
<comment type="subcellular location">
    <subcellularLocation>
        <location evidence="1">Endoplasmic reticulum lumen</location>
    </subcellularLocation>
</comment>
<dbReference type="InterPro" id="IPR019805">
    <property type="entry name" value="Heat_shock_protein_90_CS"/>
</dbReference>
<gene>
    <name evidence="13" type="ORF">pdam_00012456</name>
</gene>
<organism evidence="13 14">
    <name type="scientific">Pocillopora damicornis</name>
    <name type="common">Cauliflower coral</name>
    <name type="synonym">Millepora damicornis</name>
    <dbReference type="NCBI Taxonomy" id="46731"/>
    <lineage>
        <taxon>Eukaryota</taxon>
        <taxon>Metazoa</taxon>
        <taxon>Cnidaria</taxon>
        <taxon>Anthozoa</taxon>
        <taxon>Hexacorallia</taxon>
        <taxon>Scleractinia</taxon>
        <taxon>Astrocoeniina</taxon>
        <taxon>Pocilloporidae</taxon>
        <taxon>Pocillopora</taxon>
    </lineage>
</organism>
<feature type="binding site" evidence="9">
    <location>
        <begin position="176"/>
        <end position="177"/>
    </location>
    <ligand>
        <name>ATP</name>
        <dbReference type="ChEBI" id="CHEBI:30616"/>
    </ligand>
</feature>
<keyword evidence="14" id="KW-1185">Reference proteome</keyword>
<dbReference type="InterPro" id="IPR037196">
    <property type="entry name" value="HSP90_C"/>
</dbReference>
<dbReference type="CDD" id="cd16927">
    <property type="entry name" value="HATPase_Hsp90-like"/>
    <property type="match status" value="1"/>
</dbReference>
<evidence type="ECO:0000259" key="12">
    <source>
        <dbReference type="SMART" id="SM00387"/>
    </source>
</evidence>
<dbReference type="FunFam" id="3.30.230.80:FF:000003">
    <property type="entry name" value="endoplasmin isoform X1"/>
    <property type="match status" value="1"/>
</dbReference>
<dbReference type="OrthoDB" id="5426351at2759"/>
<feature type="binding site" evidence="9">
    <location>
        <position position="491"/>
    </location>
    <ligand>
        <name>ATP</name>
        <dbReference type="ChEBI" id="CHEBI:30616"/>
    </ligand>
</feature>
<dbReference type="SUPFAM" id="SSF110942">
    <property type="entry name" value="HSP90 C-terminal domain"/>
    <property type="match status" value="1"/>
</dbReference>
<dbReference type="SUPFAM" id="SSF55874">
    <property type="entry name" value="ATPase domain of HSP90 chaperone/DNA topoisomerase II/histidine kinase"/>
    <property type="match status" value="1"/>
</dbReference>
<dbReference type="HAMAP" id="MF_00505">
    <property type="entry name" value="HSP90"/>
    <property type="match status" value="1"/>
</dbReference>
<dbReference type="AlphaFoldDB" id="A0A3M6TBK7"/>
<keyword evidence="3 11" id="KW-0732">Signal</keyword>
<dbReference type="PIRSF" id="PIRSF002583">
    <property type="entry name" value="Hsp90"/>
    <property type="match status" value="1"/>
</dbReference>
<name>A0A3M6TBK7_POCDA</name>
<feature type="compositionally biased region" description="Acidic residues" evidence="10">
    <location>
        <begin position="25"/>
        <end position="40"/>
    </location>
</feature>
<feature type="signal peptide" evidence="11">
    <location>
        <begin position="1"/>
        <end position="22"/>
    </location>
</feature>
<dbReference type="Pfam" id="PF00183">
    <property type="entry name" value="HSP90"/>
    <property type="match status" value="1"/>
</dbReference>
<feature type="region of interest" description="Disordered" evidence="10">
    <location>
        <begin position="807"/>
        <end position="883"/>
    </location>
</feature>
<dbReference type="InterPro" id="IPR036890">
    <property type="entry name" value="HATPase_C_sf"/>
</dbReference>
<dbReference type="FunFam" id="3.40.50.11260:FF:000003">
    <property type="entry name" value="Heat shock protein 90"/>
    <property type="match status" value="1"/>
</dbReference>
<dbReference type="GO" id="GO:0051082">
    <property type="term" value="F:unfolded protein binding"/>
    <property type="evidence" value="ECO:0007669"/>
    <property type="project" value="InterPro"/>
</dbReference>
<dbReference type="GO" id="GO:0016887">
    <property type="term" value="F:ATP hydrolysis activity"/>
    <property type="evidence" value="ECO:0007669"/>
    <property type="project" value="InterPro"/>
</dbReference>
<evidence type="ECO:0000256" key="1">
    <source>
        <dbReference type="ARBA" id="ARBA00004319"/>
    </source>
</evidence>
<dbReference type="InterPro" id="IPR001404">
    <property type="entry name" value="Hsp90_fam"/>
</dbReference>
<feature type="region of interest" description="Disordered" evidence="10">
    <location>
        <begin position="24"/>
        <end position="56"/>
    </location>
</feature>
<comment type="similarity">
    <text evidence="2">Belongs to the heat shock protein 90 family.</text>
</comment>
<dbReference type="Gene3D" id="1.20.120.790">
    <property type="entry name" value="Heat shock protein 90, C-terminal domain"/>
    <property type="match status" value="1"/>
</dbReference>
<evidence type="ECO:0000256" key="9">
    <source>
        <dbReference type="PIRSR" id="PIRSR002583-1"/>
    </source>
</evidence>
<dbReference type="SUPFAM" id="SSF54211">
    <property type="entry name" value="Ribosomal protein S5 domain 2-like"/>
    <property type="match status" value="1"/>
</dbReference>
<dbReference type="Gene3D" id="3.30.230.80">
    <property type="match status" value="1"/>
</dbReference>
<dbReference type="InterPro" id="IPR003594">
    <property type="entry name" value="HATPase_dom"/>
</dbReference>
<reference evidence="13 14" key="1">
    <citation type="journal article" date="2018" name="Sci. Rep.">
        <title>Comparative analysis of the Pocillopora damicornis genome highlights role of immune system in coral evolution.</title>
        <authorList>
            <person name="Cunning R."/>
            <person name="Bay R.A."/>
            <person name="Gillette P."/>
            <person name="Baker A.C."/>
            <person name="Traylor-Knowles N."/>
        </authorList>
    </citation>
    <scope>NUCLEOTIDE SEQUENCE [LARGE SCALE GENOMIC DNA]</scope>
    <source>
        <strain evidence="13">RSMAS</strain>
        <tissue evidence="13">Whole animal</tissue>
    </source>
</reference>
<dbReference type="PRINTS" id="PR00775">
    <property type="entry name" value="HEATSHOCK90"/>
</dbReference>